<proteinExistence type="predicted"/>
<accession>A0AAW2BRP1</accession>
<comment type="caution">
    <text evidence="1">The sequence shown here is derived from an EMBL/GenBank/DDBJ whole genome shotgun (WGS) entry which is preliminary data.</text>
</comment>
<organism evidence="1 2">
    <name type="scientific">Lithocarpus litseifolius</name>
    <dbReference type="NCBI Taxonomy" id="425828"/>
    <lineage>
        <taxon>Eukaryota</taxon>
        <taxon>Viridiplantae</taxon>
        <taxon>Streptophyta</taxon>
        <taxon>Embryophyta</taxon>
        <taxon>Tracheophyta</taxon>
        <taxon>Spermatophyta</taxon>
        <taxon>Magnoliopsida</taxon>
        <taxon>eudicotyledons</taxon>
        <taxon>Gunneridae</taxon>
        <taxon>Pentapetalae</taxon>
        <taxon>rosids</taxon>
        <taxon>fabids</taxon>
        <taxon>Fagales</taxon>
        <taxon>Fagaceae</taxon>
        <taxon>Lithocarpus</taxon>
    </lineage>
</organism>
<dbReference type="Proteomes" id="UP001459277">
    <property type="component" value="Unassembled WGS sequence"/>
</dbReference>
<reference evidence="1 2" key="1">
    <citation type="submission" date="2024-01" db="EMBL/GenBank/DDBJ databases">
        <title>A telomere-to-telomere, gap-free genome of sweet tea (Lithocarpus litseifolius).</title>
        <authorList>
            <person name="Zhou J."/>
        </authorList>
    </citation>
    <scope>NUCLEOTIDE SEQUENCE [LARGE SCALE GENOMIC DNA]</scope>
    <source>
        <strain evidence="1">Zhou-2022a</strain>
        <tissue evidence="1">Leaf</tissue>
    </source>
</reference>
<keyword evidence="2" id="KW-1185">Reference proteome</keyword>
<evidence type="ECO:0000313" key="2">
    <source>
        <dbReference type="Proteomes" id="UP001459277"/>
    </source>
</evidence>
<dbReference type="EMBL" id="JAZDWU010000010">
    <property type="protein sequence ID" value="KAK9987877.1"/>
    <property type="molecule type" value="Genomic_DNA"/>
</dbReference>
<gene>
    <name evidence="1" type="ORF">SO802_028116</name>
</gene>
<dbReference type="AlphaFoldDB" id="A0AAW2BRP1"/>
<dbReference type="Gene3D" id="3.10.20.90">
    <property type="entry name" value="Phosphatidylinositol 3-kinase Catalytic Subunit, Chain A, domain 1"/>
    <property type="match status" value="1"/>
</dbReference>
<evidence type="ECO:0000313" key="1">
    <source>
        <dbReference type="EMBL" id="KAK9987877.1"/>
    </source>
</evidence>
<name>A0AAW2BRP1_9ROSI</name>
<protein>
    <submittedName>
        <fullName evidence="1">Uncharacterized protein</fullName>
    </submittedName>
</protein>
<sequence length="87" mass="9920">MVNPNATLESFNLAHGSIVFLAYDGERNILGSRNFNPARRKMTMDDLIGKQHYVNETLAFGVKRCWFMYGTVSETGKVEVDFIYEPP</sequence>